<organism evidence="1 2">
    <name type="scientific">Vitis rotundifolia</name>
    <name type="common">Muscadine grape</name>
    <dbReference type="NCBI Taxonomy" id="103349"/>
    <lineage>
        <taxon>Eukaryota</taxon>
        <taxon>Viridiplantae</taxon>
        <taxon>Streptophyta</taxon>
        <taxon>Embryophyta</taxon>
        <taxon>Tracheophyta</taxon>
        <taxon>Spermatophyta</taxon>
        <taxon>Magnoliopsida</taxon>
        <taxon>eudicotyledons</taxon>
        <taxon>Gunneridae</taxon>
        <taxon>Pentapetalae</taxon>
        <taxon>rosids</taxon>
        <taxon>Vitales</taxon>
        <taxon>Vitaceae</taxon>
        <taxon>Viteae</taxon>
        <taxon>Vitis</taxon>
    </lineage>
</organism>
<name>A0AA38Z2T0_VITRO</name>
<reference evidence="1 2" key="1">
    <citation type="journal article" date="2023" name="BMC Biotechnol.">
        <title>Vitis rotundifolia cv Carlos genome sequencing.</title>
        <authorList>
            <person name="Huff M."/>
            <person name="Hulse-Kemp A."/>
            <person name="Scheffler B."/>
            <person name="Youngblood R."/>
            <person name="Simpson S."/>
            <person name="Babiker E."/>
            <person name="Staton M."/>
        </authorList>
    </citation>
    <scope>NUCLEOTIDE SEQUENCE [LARGE SCALE GENOMIC DNA]</scope>
    <source>
        <tissue evidence="1">Leaf</tissue>
    </source>
</reference>
<dbReference type="AlphaFoldDB" id="A0AA38Z2T0"/>
<gene>
    <name evidence="1" type="ORF">PVL29_020289</name>
</gene>
<sequence length="126" mass="14224">MWSTIANLKENLNKIALDVHVDDDEELQIHAPVVAAEDPSVSDRRVSHNYAHSNGIDSAYNSEVICLNFASSVGKWNWKVPVGFLFLGIRNQVQVLCFAGRTWVAEWKWSWKLSVGFQSLGFGLEF</sequence>
<accession>A0AA38Z2T0</accession>
<proteinExistence type="predicted"/>
<dbReference type="EMBL" id="JARBHA010000015">
    <property type="protein sequence ID" value="KAJ9681330.1"/>
    <property type="molecule type" value="Genomic_DNA"/>
</dbReference>
<protein>
    <submittedName>
        <fullName evidence="1">Uncharacterized protein</fullName>
    </submittedName>
</protein>
<comment type="caution">
    <text evidence="1">The sequence shown here is derived from an EMBL/GenBank/DDBJ whole genome shotgun (WGS) entry which is preliminary data.</text>
</comment>
<keyword evidence="2" id="KW-1185">Reference proteome</keyword>
<evidence type="ECO:0000313" key="1">
    <source>
        <dbReference type="EMBL" id="KAJ9681330.1"/>
    </source>
</evidence>
<dbReference type="Proteomes" id="UP001168098">
    <property type="component" value="Unassembled WGS sequence"/>
</dbReference>
<evidence type="ECO:0000313" key="2">
    <source>
        <dbReference type="Proteomes" id="UP001168098"/>
    </source>
</evidence>